<protein>
    <submittedName>
        <fullName evidence="3">Uncharacterized metal-binding protein YceD, DUF177 family</fullName>
    </submittedName>
</protein>
<proteinExistence type="predicted"/>
<comment type="caution">
    <text evidence="2">The sequence shown here is derived from an EMBL/GenBank/DDBJ whole genome shotgun (WGS) entry which is preliminary data.</text>
</comment>
<organism evidence="2 5">
    <name type="scientific">Allgaiera indica</name>
    <dbReference type="NCBI Taxonomy" id="765699"/>
    <lineage>
        <taxon>Bacteria</taxon>
        <taxon>Pseudomonadati</taxon>
        <taxon>Pseudomonadota</taxon>
        <taxon>Alphaproteobacteria</taxon>
        <taxon>Rhodobacterales</taxon>
        <taxon>Paracoccaceae</taxon>
        <taxon>Allgaiera</taxon>
    </lineage>
</organism>
<reference evidence="3 4" key="2">
    <citation type="submission" date="2016-10" db="EMBL/GenBank/DDBJ databases">
        <authorList>
            <person name="Varghese N."/>
            <person name="Submissions S."/>
        </authorList>
    </citation>
    <scope>NUCLEOTIDE SEQUENCE [LARGE SCALE GENOMIC DNA]</scope>
    <source>
        <strain evidence="3 4">DSM 24802</strain>
    </source>
</reference>
<dbReference type="RefSeq" id="WP_035843589.1">
    <property type="nucleotide sequence ID" value="NZ_BNAB01000004.1"/>
</dbReference>
<dbReference type="EMBL" id="FNOB01000005">
    <property type="protein sequence ID" value="SDW58265.1"/>
    <property type="molecule type" value="Genomic_DNA"/>
</dbReference>
<dbReference type="Pfam" id="PF02620">
    <property type="entry name" value="YceD"/>
    <property type="match status" value="1"/>
</dbReference>
<dbReference type="EMBL" id="BNAB01000004">
    <property type="protein sequence ID" value="GHE00649.1"/>
    <property type="molecule type" value="Genomic_DNA"/>
</dbReference>
<feature type="region of interest" description="Disordered" evidence="1">
    <location>
        <begin position="183"/>
        <end position="206"/>
    </location>
</feature>
<dbReference type="Proteomes" id="UP000634647">
    <property type="component" value="Unassembled WGS sequence"/>
</dbReference>
<reference evidence="2" key="3">
    <citation type="submission" date="2023-06" db="EMBL/GenBank/DDBJ databases">
        <authorList>
            <person name="Sun Q."/>
            <person name="Zhou Y."/>
        </authorList>
    </citation>
    <scope>NUCLEOTIDE SEQUENCE</scope>
    <source>
        <strain evidence="2">CGMCC 1.10859</strain>
    </source>
</reference>
<dbReference type="AlphaFoldDB" id="A0AAN4ZYR9"/>
<gene>
    <name evidence="2" type="ORF">GCM10008024_13010</name>
    <name evidence="3" type="ORF">SAMN05444006_10513</name>
</gene>
<feature type="compositionally biased region" description="Gly residues" evidence="1">
    <location>
        <begin position="187"/>
        <end position="206"/>
    </location>
</feature>
<evidence type="ECO:0000313" key="3">
    <source>
        <dbReference type="EMBL" id="SDW58265.1"/>
    </source>
</evidence>
<keyword evidence="4" id="KW-1185">Reference proteome</keyword>
<evidence type="ECO:0000313" key="4">
    <source>
        <dbReference type="Proteomes" id="UP000199541"/>
    </source>
</evidence>
<accession>A0AAN4ZYR9</accession>
<reference evidence="2" key="1">
    <citation type="journal article" date="2014" name="Int. J. Syst. Evol. Microbiol.">
        <title>Complete genome sequence of Corynebacterium casei LMG S-19264T (=DSM 44701T), isolated from a smear-ripened cheese.</title>
        <authorList>
            <consortium name="US DOE Joint Genome Institute (JGI-PGF)"/>
            <person name="Walter F."/>
            <person name="Albersmeier A."/>
            <person name="Kalinowski J."/>
            <person name="Ruckert C."/>
        </authorList>
    </citation>
    <scope>NUCLEOTIDE SEQUENCE</scope>
    <source>
        <strain evidence="2">CGMCC 1.10859</strain>
    </source>
</reference>
<dbReference type="InterPro" id="IPR003772">
    <property type="entry name" value="YceD"/>
</dbReference>
<evidence type="ECO:0000256" key="1">
    <source>
        <dbReference type="SAM" id="MobiDB-lite"/>
    </source>
</evidence>
<evidence type="ECO:0000313" key="2">
    <source>
        <dbReference type="EMBL" id="GHE00649.1"/>
    </source>
</evidence>
<name>A0AAN4ZYR9_9RHOB</name>
<sequence length="206" mass="21330">MTDPLPVSMPLRVADLPARKPKRFDLRPAPEMLPLIAGLVGAESVRKLSFKGEIRPTGKHDFVLEGDLGATVVQPCVVTLAPVSTRIEEHVTRRYLTEMPDPVAGDETGPDGVPMPDDDSAEPLPEVIDPGAVLLEALALAMPLYPRAEDAALDQVDFAPPGAAPLTADALKPFAGLAALREKLENGGNGGDDGGDDGGSGGGTAA</sequence>
<dbReference type="Proteomes" id="UP000199541">
    <property type="component" value="Unassembled WGS sequence"/>
</dbReference>
<evidence type="ECO:0000313" key="5">
    <source>
        <dbReference type="Proteomes" id="UP000634647"/>
    </source>
</evidence>